<accession>A0A9N9QN71</accession>
<proteinExistence type="inferred from homology"/>
<keyword evidence="9" id="KW-1185">Reference proteome</keyword>
<evidence type="ECO:0000313" key="8">
    <source>
        <dbReference type="EMBL" id="CAG9766106.1"/>
    </source>
</evidence>
<evidence type="ECO:0000256" key="1">
    <source>
        <dbReference type="ARBA" id="ARBA00004202"/>
    </source>
</evidence>
<dbReference type="AlphaFoldDB" id="A0A9N9QN71"/>
<comment type="subcellular location">
    <subcellularLocation>
        <location evidence="1 6">Cell membrane</location>
        <topology evidence="1 6">Peripheral membrane protein</topology>
    </subcellularLocation>
    <subcellularLocation>
        <location evidence="6">Golgi apparatus membrane</location>
        <topology evidence="6">Peripheral membrane protein</topology>
    </subcellularLocation>
    <subcellularLocation>
        <location evidence="6">Membrane</location>
        <location evidence="6">Caveola</location>
        <topology evidence="6">Peripheral membrane protein</topology>
    </subcellularLocation>
</comment>
<evidence type="ECO:0000256" key="2">
    <source>
        <dbReference type="ARBA" id="ARBA00010988"/>
    </source>
</evidence>
<evidence type="ECO:0000313" key="9">
    <source>
        <dbReference type="Proteomes" id="UP001152799"/>
    </source>
</evidence>
<keyword evidence="5 6" id="KW-0472">Membrane</keyword>
<sequence>MAKSSEDYELEDRDPKKLNRQLEVNWEDIVGEPASLRSPECAWTLGKLCFRFSRITIYTCLSIFCAPFVACCIGTTYACYQFEHIWCNIPCLRLYRISCGVTKSFVLAFTHGLLIPLMEAFGHLCSKIKVRTMKEQGVENTEEEEKILIV</sequence>
<dbReference type="GO" id="GO:0000139">
    <property type="term" value="C:Golgi membrane"/>
    <property type="evidence" value="ECO:0007669"/>
    <property type="project" value="UniProtKB-SubCell"/>
</dbReference>
<dbReference type="Proteomes" id="UP001152799">
    <property type="component" value="Chromosome 3"/>
</dbReference>
<dbReference type="GO" id="GO:0060090">
    <property type="term" value="F:molecular adaptor activity"/>
    <property type="evidence" value="ECO:0007669"/>
    <property type="project" value="TreeGrafter"/>
</dbReference>
<dbReference type="PANTHER" id="PTHR10844">
    <property type="entry name" value="CAVEOLIN"/>
    <property type="match status" value="1"/>
</dbReference>
<comment type="similarity">
    <text evidence="2 6">Belongs to the caveolin family.</text>
</comment>
<keyword evidence="4 6" id="KW-0333">Golgi apparatus</keyword>
<dbReference type="GO" id="GO:0070836">
    <property type="term" value="P:caveola assembly"/>
    <property type="evidence" value="ECO:0007669"/>
    <property type="project" value="InterPro"/>
</dbReference>
<dbReference type="InterPro" id="IPR001612">
    <property type="entry name" value="Caveolin"/>
</dbReference>
<organism evidence="8 9">
    <name type="scientific">Ceutorhynchus assimilis</name>
    <name type="common">cabbage seed weevil</name>
    <dbReference type="NCBI Taxonomy" id="467358"/>
    <lineage>
        <taxon>Eukaryota</taxon>
        <taxon>Metazoa</taxon>
        <taxon>Ecdysozoa</taxon>
        <taxon>Arthropoda</taxon>
        <taxon>Hexapoda</taxon>
        <taxon>Insecta</taxon>
        <taxon>Pterygota</taxon>
        <taxon>Neoptera</taxon>
        <taxon>Endopterygota</taxon>
        <taxon>Coleoptera</taxon>
        <taxon>Polyphaga</taxon>
        <taxon>Cucujiformia</taxon>
        <taxon>Curculionidae</taxon>
        <taxon>Ceutorhynchinae</taxon>
        <taxon>Ceutorhynchus</taxon>
    </lineage>
</organism>
<evidence type="ECO:0000256" key="7">
    <source>
        <dbReference type="SAM" id="Phobius"/>
    </source>
</evidence>
<protein>
    <recommendedName>
        <fullName evidence="6">Caveolin</fullName>
    </recommendedName>
</protein>
<dbReference type="Pfam" id="PF01146">
    <property type="entry name" value="Caveolin"/>
    <property type="match status" value="1"/>
</dbReference>
<evidence type="ECO:0000256" key="6">
    <source>
        <dbReference type="RuleBase" id="RU000680"/>
    </source>
</evidence>
<dbReference type="PANTHER" id="PTHR10844:SF19">
    <property type="entry name" value="CAVEOLIN-2"/>
    <property type="match status" value="1"/>
</dbReference>
<evidence type="ECO:0000256" key="5">
    <source>
        <dbReference type="ARBA" id="ARBA00023136"/>
    </source>
</evidence>
<evidence type="ECO:0000256" key="4">
    <source>
        <dbReference type="ARBA" id="ARBA00023034"/>
    </source>
</evidence>
<name>A0A9N9QN71_9CUCU</name>
<dbReference type="OrthoDB" id="5917823at2759"/>
<keyword evidence="3 6" id="KW-1003">Cell membrane</keyword>
<dbReference type="EMBL" id="OU892279">
    <property type="protein sequence ID" value="CAG9766106.1"/>
    <property type="molecule type" value="Genomic_DNA"/>
</dbReference>
<feature type="transmembrane region" description="Helical" evidence="7">
    <location>
        <begin position="55"/>
        <end position="78"/>
    </location>
</feature>
<keyword evidence="7" id="KW-1133">Transmembrane helix</keyword>
<comment type="function">
    <text evidence="6">May act as a scaffolding protein within caveolar membranes. Interacts directly with G-protein alpha subunits and can functionally regulate their activity.</text>
</comment>
<keyword evidence="7" id="KW-0812">Transmembrane</keyword>
<dbReference type="GO" id="GO:0005901">
    <property type="term" value="C:caveola"/>
    <property type="evidence" value="ECO:0007669"/>
    <property type="project" value="UniProtKB-SubCell"/>
</dbReference>
<reference evidence="8" key="1">
    <citation type="submission" date="2022-01" db="EMBL/GenBank/DDBJ databases">
        <authorList>
            <person name="King R."/>
        </authorList>
    </citation>
    <scope>NUCLEOTIDE SEQUENCE</scope>
</reference>
<gene>
    <name evidence="8" type="ORF">CEUTPL_LOCUS6697</name>
</gene>
<evidence type="ECO:0000256" key="3">
    <source>
        <dbReference type="ARBA" id="ARBA00022475"/>
    </source>
</evidence>